<comment type="caution">
    <text evidence="2">The sequence shown here is derived from an EMBL/GenBank/DDBJ whole genome shotgun (WGS) entry which is preliminary data.</text>
</comment>
<keyword evidence="1" id="KW-0732">Signal</keyword>
<evidence type="ECO:0000256" key="1">
    <source>
        <dbReference type="SAM" id="SignalP"/>
    </source>
</evidence>
<sequence length="253" mass="26609">MRMMILAAVGLSAVATGAVTQEWTPHQGEGLSAAAQARWPSGAILFARCDAGQLALLAPLAAPIEGDLVRVEYGFDGADPVGESWSVSGDGRTVFARNPGRFARALMGASSLSLHVAGDSGPSQRFNLDLSDQAEPLARTLTACGERLQDPSDALPLITNPQWAQRPNAAIIRNLYPLEAAAAGQSGVAHAACVARWDGVLEDCRLLSETPRALGFGEATLGAARHHRLEPVAPQGSDPRRGLVHLSIRWQVG</sequence>
<dbReference type="OrthoDB" id="7201913at2"/>
<dbReference type="SUPFAM" id="SSF74653">
    <property type="entry name" value="TolA/TonB C-terminal domain"/>
    <property type="match status" value="1"/>
</dbReference>
<evidence type="ECO:0000313" key="2">
    <source>
        <dbReference type="EMBL" id="GAD60618.1"/>
    </source>
</evidence>
<dbReference type="AlphaFoldDB" id="A0A8E0NDW9"/>
<dbReference type="EMBL" id="BATC01000095">
    <property type="protein sequence ID" value="GAD60618.1"/>
    <property type="molecule type" value="Genomic_DNA"/>
</dbReference>
<feature type="chain" id="PRO_5034475821" description="TonB C-terminal domain-containing protein" evidence="1">
    <location>
        <begin position="18"/>
        <end position="253"/>
    </location>
</feature>
<evidence type="ECO:0008006" key="4">
    <source>
        <dbReference type="Google" id="ProtNLM"/>
    </source>
</evidence>
<protein>
    <recommendedName>
        <fullName evidence="4">TonB C-terminal domain-containing protein</fullName>
    </recommendedName>
</protein>
<gene>
    <name evidence="2" type="ORF">MBEBAB_2868</name>
</gene>
<proteinExistence type="predicted"/>
<dbReference type="RefSeq" id="WP_021698712.1">
    <property type="nucleotide sequence ID" value="NZ_BATC01000095.1"/>
</dbReference>
<name>A0A8E0NDW9_9CAUL</name>
<feature type="signal peptide" evidence="1">
    <location>
        <begin position="1"/>
        <end position="17"/>
    </location>
</feature>
<organism evidence="2 3">
    <name type="scientific">Brevundimonas abyssalis TAR-001</name>
    <dbReference type="NCBI Taxonomy" id="1391729"/>
    <lineage>
        <taxon>Bacteria</taxon>
        <taxon>Pseudomonadati</taxon>
        <taxon>Pseudomonadota</taxon>
        <taxon>Alphaproteobacteria</taxon>
        <taxon>Caulobacterales</taxon>
        <taxon>Caulobacteraceae</taxon>
        <taxon>Brevundimonas</taxon>
    </lineage>
</organism>
<evidence type="ECO:0000313" key="3">
    <source>
        <dbReference type="Proteomes" id="UP000016569"/>
    </source>
</evidence>
<keyword evidence="3" id="KW-1185">Reference proteome</keyword>
<reference evidence="3" key="1">
    <citation type="journal article" date="2013" name="Genome Announc.">
        <title>Draft Genome Sequence of the Dimorphic Prosthecate Bacterium Brevundimonas abyssalis TAR-001T.</title>
        <authorList>
            <person name="Tsubouchi T."/>
            <person name="Nishi S."/>
            <person name="Usui K."/>
            <person name="Shimane Y."/>
            <person name="Takaki Y."/>
            <person name="Maruyama T."/>
            <person name="Hatada Y."/>
        </authorList>
    </citation>
    <scope>NUCLEOTIDE SEQUENCE [LARGE SCALE GENOMIC DNA]</scope>
    <source>
        <strain evidence="3">TAR-001</strain>
    </source>
</reference>
<accession>A0A8E0NDW9</accession>
<dbReference type="Proteomes" id="UP000016569">
    <property type="component" value="Unassembled WGS sequence"/>
</dbReference>